<name>A0ABP5G3D1_9ACTN</name>
<comment type="caution">
    <text evidence="3">The sequence shown here is derived from an EMBL/GenBank/DDBJ whole genome shotgun (WGS) entry which is preliminary data.</text>
</comment>
<keyword evidence="2" id="KW-1133">Transmembrane helix</keyword>
<dbReference type="EMBL" id="BAAAQN010000026">
    <property type="protein sequence ID" value="GAA2038134.1"/>
    <property type="molecule type" value="Genomic_DNA"/>
</dbReference>
<dbReference type="Proteomes" id="UP001500751">
    <property type="component" value="Unassembled WGS sequence"/>
</dbReference>
<dbReference type="RefSeq" id="WP_344667551.1">
    <property type="nucleotide sequence ID" value="NZ_BAAAQN010000026.1"/>
</dbReference>
<keyword evidence="2" id="KW-0812">Transmembrane</keyword>
<evidence type="ECO:0000313" key="3">
    <source>
        <dbReference type="EMBL" id="GAA2038134.1"/>
    </source>
</evidence>
<feature type="compositionally biased region" description="Polar residues" evidence="1">
    <location>
        <begin position="1"/>
        <end position="18"/>
    </location>
</feature>
<gene>
    <name evidence="3" type="ORF">GCM10009839_44450</name>
</gene>
<accession>A0ABP5G3D1</accession>
<feature type="region of interest" description="Disordered" evidence="1">
    <location>
        <begin position="112"/>
        <end position="137"/>
    </location>
</feature>
<feature type="region of interest" description="Disordered" evidence="1">
    <location>
        <begin position="1"/>
        <end position="34"/>
    </location>
</feature>
<feature type="region of interest" description="Disordered" evidence="1">
    <location>
        <begin position="195"/>
        <end position="229"/>
    </location>
</feature>
<keyword evidence="2" id="KW-0472">Membrane</keyword>
<protein>
    <submittedName>
        <fullName evidence="3">Uncharacterized protein</fullName>
    </submittedName>
</protein>
<feature type="transmembrane region" description="Helical" evidence="2">
    <location>
        <begin position="72"/>
        <end position="92"/>
    </location>
</feature>
<organism evidence="3 4">
    <name type="scientific">Catenulispora yoronensis</name>
    <dbReference type="NCBI Taxonomy" id="450799"/>
    <lineage>
        <taxon>Bacteria</taxon>
        <taxon>Bacillati</taxon>
        <taxon>Actinomycetota</taxon>
        <taxon>Actinomycetes</taxon>
        <taxon>Catenulisporales</taxon>
        <taxon>Catenulisporaceae</taxon>
        <taxon>Catenulispora</taxon>
    </lineage>
</organism>
<evidence type="ECO:0000313" key="4">
    <source>
        <dbReference type="Proteomes" id="UP001500751"/>
    </source>
</evidence>
<sequence>MPDNITDFTSEPSDFTSEPSDDTTATTTTAATPTTTALQSLHTATRPEAWAHLSGTGAAARLRSHRIRHHRYLASAGTVAAVTGVSVLAVAISGGSGSSPVSPGDGAVFHPAPVISSASPTTSASTSSSLTSPNSPTTHQKMSFYYDQWKTCPTKDLTVGNSDAPGVVAPSTSTTVMVDACKRIVRTLITLSPGADVSPSAATWRSNDNSHIPGVPGRTPGRDEPVPDDSTPGMGPALYRIEDANGTVELSFHSSDTHESDPPSGSTEVSMDNGLRAWLALPAPGQLGEFYVENAKGHDAYALLMGSPKNYTADDFKTLVTNPAFKQLMAENLAEPNF</sequence>
<proteinExistence type="predicted"/>
<evidence type="ECO:0000256" key="1">
    <source>
        <dbReference type="SAM" id="MobiDB-lite"/>
    </source>
</evidence>
<feature type="compositionally biased region" description="Polar residues" evidence="1">
    <location>
        <begin position="200"/>
        <end position="210"/>
    </location>
</feature>
<reference evidence="4" key="1">
    <citation type="journal article" date="2019" name="Int. J. Syst. Evol. Microbiol.">
        <title>The Global Catalogue of Microorganisms (GCM) 10K type strain sequencing project: providing services to taxonomists for standard genome sequencing and annotation.</title>
        <authorList>
            <consortium name="The Broad Institute Genomics Platform"/>
            <consortium name="The Broad Institute Genome Sequencing Center for Infectious Disease"/>
            <person name="Wu L."/>
            <person name="Ma J."/>
        </authorList>
    </citation>
    <scope>NUCLEOTIDE SEQUENCE [LARGE SCALE GENOMIC DNA]</scope>
    <source>
        <strain evidence="4">JCM 16014</strain>
    </source>
</reference>
<feature type="compositionally biased region" description="Low complexity" evidence="1">
    <location>
        <begin position="23"/>
        <end position="34"/>
    </location>
</feature>
<evidence type="ECO:0000256" key="2">
    <source>
        <dbReference type="SAM" id="Phobius"/>
    </source>
</evidence>
<keyword evidence="4" id="KW-1185">Reference proteome</keyword>